<reference evidence="2" key="1">
    <citation type="submission" date="2021-05" db="EMBL/GenBank/DDBJ databases">
        <authorList>
            <person name="Pietrasiak N."/>
            <person name="Ward R."/>
            <person name="Stajich J.E."/>
            <person name="Kurbessoian T."/>
        </authorList>
    </citation>
    <scope>NUCLEOTIDE SEQUENCE</scope>
    <source>
        <strain evidence="2">CPER-KK1</strain>
    </source>
</reference>
<dbReference type="SMART" id="SM00507">
    <property type="entry name" value="HNHc"/>
    <property type="match status" value="1"/>
</dbReference>
<keyword evidence="2" id="KW-0255">Endonuclease</keyword>
<proteinExistence type="predicted"/>
<evidence type="ECO:0000259" key="1">
    <source>
        <dbReference type="SMART" id="SM00507"/>
    </source>
</evidence>
<name>A0A951PHU2_9CYAN</name>
<feature type="domain" description="HNH nuclease" evidence="1">
    <location>
        <begin position="156"/>
        <end position="213"/>
    </location>
</feature>
<keyword evidence="2" id="KW-0540">Nuclease</keyword>
<evidence type="ECO:0000313" key="2">
    <source>
        <dbReference type="EMBL" id="MBW4543234.1"/>
    </source>
</evidence>
<comment type="caution">
    <text evidence="2">The sequence shown here is derived from an EMBL/GenBank/DDBJ whole genome shotgun (WGS) entry which is preliminary data.</text>
</comment>
<dbReference type="GO" id="GO:0003676">
    <property type="term" value="F:nucleic acid binding"/>
    <property type="evidence" value="ECO:0007669"/>
    <property type="project" value="InterPro"/>
</dbReference>
<dbReference type="AlphaFoldDB" id="A0A951PHU2"/>
<dbReference type="CDD" id="cd00085">
    <property type="entry name" value="HNHc"/>
    <property type="match status" value="1"/>
</dbReference>
<dbReference type="InterPro" id="IPR003615">
    <property type="entry name" value="HNH_nuc"/>
</dbReference>
<reference evidence="2" key="2">
    <citation type="journal article" date="2022" name="Microbiol. Resour. Announc.">
        <title>Metagenome Sequencing to Explore Phylogenomics of Terrestrial Cyanobacteria.</title>
        <authorList>
            <person name="Ward R.D."/>
            <person name="Stajich J.E."/>
            <person name="Johansen J.R."/>
            <person name="Huntemann M."/>
            <person name="Clum A."/>
            <person name="Foster B."/>
            <person name="Foster B."/>
            <person name="Roux S."/>
            <person name="Palaniappan K."/>
            <person name="Varghese N."/>
            <person name="Mukherjee S."/>
            <person name="Reddy T.B.K."/>
            <person name="Daum C."/>
            <person name="Copeland A."/>
            <person name="Chen I.A."/>
            <person name="Ivanova N.N."/>
            <person name="Kyrpides N.C."/>
            <person name="Shapiro N."/>
            <person name="Eloe-Fadrosh E.A."/>
            <person name="Pietrasiak N."/>
        </authorList>
    </citation>
    <scope>NUCLEOTIDE SEQUENCE</scope>
    <source>
        <strain evidence="2">CPER-KK1</strain>
    </source>
</reference>
<dbReference type="GO" id="GO:0004519">
    <property type="term" value="F:endonuclease activity"/>
    <property type="evidence" value="ECO:0007669"/>
    <property type="project" value="UniProtKB-KW"/>
</dbReference>
<dbReference type="Proteomes" id="UP000753908">
    <property type="component" value="Unassembled WGS sequence"/>
</dbReference>
<dbReference type="EMBL" id="JAHHIF010000002">
    <property type="protein sequence ID" value="MBW4543234.1"/>
    <property type="molecule type" value="Genomic_DNA"/>
</dbReference>
<accession>A0A951PHU2</accession>
<gene>
    <name evidence="2" type="ORF">KME25_02120</name>
</gene>
<organism evidence="2 3">
    <name type="scientific">Symplocastrum torsivum CPER-KK1</name>
    <dbReference type="NCBI Taxonomy" id="450513"/>
    <lineage>
        <taxon>Bacteria</taxon>
        <taxon>Bacillati</taxon>
        <taxon>Cyanobacteriota</taxon>
        <taxon>Cyanophyceae</taxon>
        <taxon>Oscillatoriophycideae</taxon>
        <taxon>Oscillatoriales</taxon>
        <taxon>Microcoleaceae</taxon>
        <taxon>Symplocastrum</taxon>
    </lineage>
</organism>
<evidence type="ECO:0000313" key="3">
    <source>
        <dbReference type="Proteomes" id="UP000753908"/>
    </source>
</evidence>
<keyword evidence="2" id="KW-0378">Hydrolase</keyword>
<dbReference type="InterPro" id="IPR002711">
    <property type="entry name" value="HNH"/>
</dbReference>
<dbReference type="Pfam" id="PF01844">
    <property type="entry name" value="HNH"/>
    <property type="match status" value="1"/>
</dbReference>
<sequence length="229" mass="27493">MINDIPSDIWFWKAQHKFVWDSDTFLDYIELMKEVMNRLIKEYSSTPKNAEIWVSPEIGFLYCNAPQNTTQLHFFLIYIDKVKIRELNTTLFSEFKRRYRVHRDLFSEELARELREIHGDKAEIIITRLRKRKQLNKHFKSLANKSLNHRREISPQLRYQVLLRDKSTCQMCRRSAPSVEVEVDHKIPVAWEKDWKASSNIDDYQVLCRECNVGKGDMSWLWSLLQPLK</sequence>
<protein>
    <submittedName>
        <fullName evidence="2">HNH endonuclease</fullName>
    </submittedName>
</protein>
<dbReference type="GO" id="GO:0008270">
    <property type="term" value="F:zinc ion binding"/>
    <property type="evidence" value="ECO:0007669"/>
    <property type="project" value="InterPro"/>
</dbReference>
<dbReference type="Gene3D" id="1.10.30.50">
    <property type="match status" value="1"/>
</dbReference>